<evidence type="ECO:0000256" key="1">
    <source>
        <dbReference type="SAM" id="SignalP"/>
    </source>
</evidence>
<keyword evidence="3" id="KW-1185">Reference proteome</keyword>
<keyword evidence="1" id="KW-0732">Signal</keyword>
<dbReference type="AlphaFoldDB" id="A0A940X9M7"/>
<name>A0A940X9M7_9FLAO</name>
<evidence type="ECO:0000313" key="2">
    <source>
        <dbReference type="EMBL" id="MBP4139669.1"/>
    </source>
</evidence>
<proteinExistence type="predicted"/>
<dbReference type="EMBL" id="JAGFBV010000031">
    <property type="protein sequence ID" value="MBP4139669.1"/>
    <property type="molecule type" value="Genomic_DNA"/>
</dbReference>
<organism evidence="2 3">
    <name type="scientific">Flavobacterium geliluteum</name>
    <dbReference type="NCBI Taxonomy" id="2816120"/>
    <lineage>
        <taxon>Bacteria</taxon>
        <taxon>Pseudomonadati</taxon>
        <taxon>Bacteroidota</taxon>
        <taxon>Flavobacteriia</taxon>
        <taxon>Flavobacteriales</taxon>
        <taxon>Flavobacteriaceae</taxon>
        <taxon>Flavobacterium</taxon>
    </lineage>
</organism>
<sequence length="168" mass="19330">MKFQKITLCLLIFSLFSCATKSNFSKNNLNKEYFKDKTIVFSFNENSVKSTKKSGPRAGIEKRPNINQTFNESVTQFAKETKINLKIKYFKNEIINNSDINVDVEITDISWMFNLSSATMVSTLNYKIGNKVYKKVGIYKNMSGGSEKKHIIRSLKTAHYSLLQELQK</sequence>
<evidence type="ECO:0008006" key="4">
    <source>
        <dbReference type="Google" id="ProtNLM"/>
    </source>
</evidence>
<evidence type="ECO:0000313" key="3">
    <source>
        <dbReference type="Proteomes" id="UP000675047"/>
    </source>
</evidence>
<accession>A0A940X9M7</accession>
<protein>
    <recommendedName>
        <fullName evidence="4">Lipoprotein</fullName>
    </recommendedName>
</protein>
<dbReference type="PROSITE" id="PS51257">
    <property type="entry name" value="PROKAR_LIPOPROTEIN"/>
    <property type="match status" value="1"/>
</dbReference>
<dbReference type="RefSeq" id="WP_210667655.1">
    <property type="nucleotide sequence ID" value="NZ_JAGFBV010000031.1"/>
</dbReference>
<dbReference type="Proteomes" id="UP000675047">
    <property type="component" value="Unassembled WGS sequence"/>
</dbReference>
<comment type="caution">
    <text evidence="2">The sequence shown here is derived from an EMBL/GenBank/DDBJ whole genome shotgun (WGS) entry which is preliminary data.</text>
</comment>
<reference evidence="2 3" key="1">
    <citation type="submission" date="2021-03" db="EMBL/GenBank/DDBJ databases">
        <title>Flavobacterium Flabelliformis Sp. Nov. And Flavobacterium Geliluteum Sp. Nov., Two Novel Multidrug Resistant Psychrophilic Species Isolated From Antarctica.</title>
        <authorList>
            <person name="Kralova S."/>
            <person name="Busse H.J."/>
            <person name="Bezdicek M."/>
            <person name="Nykrynova M."/>
            <person name="Kroupova E."/>
            <person name="Krsek D."/>
            <person name="Sedlacek I."/>
        </authorList>
    </citation>
    <scope>NUCLEOTIDE SEQUENCE [LARGE SCALE GENOMIC DNA]</scope>
    <source>
        <strain evidence="2 3">P7388</strain>
    </source>
</reference>
<feature type="signal peptide" evidence="1">
    <location>
        <begin position="1"/>
        <end position="19"/>
    </location>
</feature>
<gene>
    <name evidence="2" type="ORF">J3495_16460</name>
</gene>
<feature type="chain" id="PRO_5037428013" description="Lipoprotein" evidence="1">
    <location>
        <begin position="20"/>
        <end position="168"/>
    </location>
</feature>